<sequence>MDQVLGGLRAAGEETRLRLLALCARGELTVTDMVAILGLSQPRVSRHLKVMCESGLLERVREGAWVFYRLAARGPGGTVARAIVALLPAEDPVATRDRDRHNEILRARAEAAQAYFRANAEQWDDVRRLHVDETRVEQALMDLLPPESVRDLLDVGTGTGRMMTLYAPHIREGLGIDMSREMLAVARANLDQAGATHCQARLGDLYHLPCEDASRDAVTVHQVLHYVEHPAEAVRECARVLRPGGRLAVVDFAPHDLEDLRERHKHRRLGFSHDEVAGWCTDAGLDMVETRDLPGGALTVTLWLAHRPAAASAPSQTPNKDHAA</sequence>
<dbReference type="InterPro" id="IPR036388">
    <property type="entry name" value="WH-like_DNA-bd_sf"/>
</dbReference>
<keyword evidence="3" id="KW-1185">Reference proteome</keyword>
<evidence type="ECO:0000259" key="1">
    <source>
        <dbReference type="PROSITE" id="PS50987"/>
    </source>
</evidence>
<dbReference type="Gene3D" id="1.10.10.10">
    <property type="entry name" value="Winged helix-like DNA-binding domain superfamily/Winged helix DNA-binding domain"/>
    <property type="match status" value="1"/>
</dbReference>
<dbReference type="CDD" id="cd02440">
    <property type="entry name" value="AdoMet_MTases"/>
    <property type="match status" value="1"/>
</dbReference>
<accession>A0A7X1ZFL9</accession>
<dbReference type="GO" id="GO:0003700">
    <property type="term" value="F:DNA-binding transcription factor activity"/>
    <property type="evidence" value="ECO:0007669"/>
    <property type="project" value="InterPro"/>
</dbReference>
<dbReference type="Pfam" id="PF01022">
    <property type="entry name" value="HTH_5"/>
    <property type="match status" value="1"/>
</dbReference>
<evidence type="ECO:0000313" key="2">
    <source>
        <dbReference type="EMBL" id="MQX36691.1"/>
    </source>
</evidence>
<organism evidence="2 3">
    <name type="scientific">Roseospira navarrensis</name>
    <dbReference type="NCBI Taxonomy" id="140058"/>
    <lineage>
        <taxon>Bacteria</taxon>
        <taxon>Pseudomonadati</taxon>
        <taxon>Pseudomonadota</taxon>
        <taxon>Alphaproteobacteria</taxon>
        <taxon>Rhodospirillales</taxon>
        <taxon>Rhodospirillaceae</taxon>
        <taxon>Roseospira</taxon>
    </lineage>
</organism>
<dbReference type="PRINTS" id="PR00778">
    <property type="entry name" value="HTHARSR"/>
</dbReference>
<dbReference type="AlphaFoldDB" id="A0A7X1ZFL9"/>
<dbReference type="SUPFAM" id="SSF53335">
    <property type="entry name" value="S-adenosyl-L-methionine-dependent methyltransferases"/>
    <property type="match status" value="1"/>
</dbReference>
<dbReference type="EMBL" id="WIVE01000024">
    <property type="protein sequence ID" value="MQX36691.1"/>
    <property type="molecule type" value="Genomic_DNA"/>
</dbReference>
<protein>
    <submittedName>
        <fullName evidence="2">Metalloregulator ArsR/SmtB family transcription factor</fullName>
    </submittedName>
</protein>
<dbReference type="SMART" id="SM00418">
    <property type="entry name" value="HTH_ARSR"/>
    <property type="match status" value="1"/>
</dbReference>
<dbReference type="InterPro" id="IPR013216">
    <property type="entry name" value="Methyltransf_11"/>
</dbReference>
<dbReference type="SUPFAM" id="SSF46785">
    <property type="entry name" value="Winged helix' DNA-binding domain"/>
    <property type="match status" value="1"/>
</dbReference>
<name>A0A7X1ZFL9_9PROT</name>
<dbReference type="NCBIfam" id="NF033788">
    <property type="entry name" value="HTH_metalloreg"/>
    <property type="match status" value="1"/>
</dbReference>
<dbReference type="PANTHER" id="PTHR42912">
    <property type="entry name" value="METHYLTRANSFERASE"/>
    <property type="match status" value="1"/>
</dbReference>
<dbReference type="InterPro" id="IPR001845">
    <property type="entry name" value="HTH_ArsR_DNA-bd_dom"/>
</dbReference>
<dbReference type="Pfam" id="PF08241">
    <property type="entry name" value="Methyltransf_11"/>
    <property type="match status" value="1"/>
</dbReference>
<feature type="domain" description="HTH arsR-type" evidence="1">
    <location>
        <begin position="1"/>
        <end position="90"/>
    </location>
</feature>
<dbReference type="InterPro" id="IPR029063">
    <property type="entry name" value="SAM-dependent_MTases_sf"/>
</dbReference>
<dbReference type="GO" id="GO:0008757">
    <property type="term" value="F:S-adenosylmethionine-dependent methyltransferase activity"/>
    <property type="evidence" value="ECO:0007669"/>
    <property type="project" value="InterPro"/>
</dbReference>
<dbReference type="PROSITE" id="PS50987">
    <property type="entry name" value="HTH_ARSR_2"/>
    <property type="match status" value="1"/>
</dbReference>
<proteinExistence type="predicted"/>
<reference evidence="2 3" key="1">
    <citation type="submission" date="2019-10" db="EMBL/GenBank/DDBJ databases">
        <title>Draft whole-genome sequence of the purple nonsulfur photosynthetic bacterium Roseospira navarrensis DSM 15114.</title>
        <authorList>
            <person name="Kyndt J.A."/>
            <person name="Meyer T.E."/>
        </authorList>
    </citation>
    <scope>NUCLEOTIDE SEQUENCE [LARGE SCALE GENOMIC DNA]</scope>
    <source>
        <strain evidence="2 3">DSM 15114</strain>
    </source>
</reference>
<dbReference type="InterPro" id="IPR050508">
    <property type="entry name" value="Methyltransf_Superfamily"/>
</dbReference>
<dbReference type="InterPro" id="IPR011991">
    <property type="entry name" value="ArsR-like_HTH"/>
</dbReference>
<dbReference type="OrthoDB" id="9789575at2"/>
<dbReference type="CDD" id="cd00090">
    <property type="entry name" value="HTH_ARSR"/>
    <property type="match status" value="1"/>
</dbReference>
<dbReference type="Gene3D" id="3.40.50.150">
    <property type="entry name" value="Vaccinia Virus protein VP39"/>
    <property type="match status" value="1"/>
</dbReference>
<dbReference type="InterPro" id="IPR036390">
    <property type="entry name" value="WH_DNA-bd_sf"/>
</dbReference>
<dbReference type="Proteomes" id="UP000434582">
    <property type="component" value="Unassembled WGS sequence"/>
</dbReference>
<evidence type="ECO:0000313" key="3">
    <source>
        <dbReference type="Proteomes" id="UP000434582"/>
    </source>
</evidence>
<comment type="caution">
    <text evidence="2">The sequence shown here is derived from an EMBL/GenBank/DDBJ whole genome shotgun (WGS) entry which is preliminary data.</text>
</comment>
<gene>
    <name evidence="2" type="ORF">GHC57_09200</name>
</gene>